<comment type="similarity">
    <text evidence="2">Belongs to the VPS37 family.</text>
</comment>
<comment type="caution">
    <text evidence="9">The sequence shown here is derived from an EMBL/GenBank/DDBJ whole genome shotgun (WGS) entry which is preliminary data.</text>
</comment>
<evidence type="ECO:0000256" key="3">
    <source>
        <dbReference type="ARBA" id="ARBA00022448"/>
    </source>
</evidence>
<dbReference type="GO" id="GO:0006612">
    <property type="term" value="P:protein targeting to membrane"/>
    <property type="evidence" value="ECO:0007669"/>
    <property type="project" value="TreeGrafter"/>
</dbReference>
<name>A0A0F4ZHX5_9PEZI</name>
<dbReference type="GO" id="GO:0006623">
    <property type="term" value="P:protein targeting to vacuole"/>
    <property type="evidence" value="ECO:0007669"/>
    <property type="project" value="TreeGrafter"/>
</dbReference>
<dbReference type="SUPFAM" id="SSF140111">
    <property type="entry name" value="Endosomal sorting complex assembly domain"/>
    <property type="match status" value="1"/>
</dbReference>
<keyword evidence="4" id="KW-0967">Endosome</keyword>
<evidence type="ECO:0000256" key="4">
    <source>
        <dbReference type="ARBA" id="ARBA00022753"/>
    </source>
</evidence>
<evidence type="ECO:0000256" key="5">
    <source>
        <dbReference type="ARBA" id="ARBA00022927"/>
    </source>
</evidence>
<dbReference type="InterPro" id="IPR037202">
    <property type="entry name" value="ESCRT_assembly_dom"/>
</dbReference>
<dbReference type="PANTHER" id="PTHR13678">
    <property type="entry name" value="VACUOLAR PROTEIN SORTING-ASSOCIATED PROTEIN 37"/>
    <property type="match status" value="1"/>
</dbReference>
<reference evidence="9 10" key="1">
    <citation type="submission" date="2015-03" db="EMBL/GenBank/DDBJ databases">
        <authorList>
            <person name="Radwan O."/>
            <person name="Al-Naeli F.A."/>
            <person name="Rendon G.A."/>
            <person name="Fields C."/>
        </authorList>
    </citation>
    <scope>NUCLEOTIDE SEQUENCE [LARGE SCALE GENOMIC DNA]</scope>
    <source>
        <strain evidence="9">CR-DP1</strain>
    </source>
</reference>
<keyword evidence="5 6" id="KW-0653">Protein transport</keyword>
<sequence length="246" mass="26287">MSSPPPVLPPKPGSHEPSRHGSPSVITSPSAISNSQPAVPAIPGGDATPSLPSEMDGSSQAAADPGAQWLPDMVQNKSTKDLSAMLHSPALLAALTDAAATAPAALHARRSALLSLLASNAALARGLSTLEERLARDRAAANAQLLAAKHLERAWSQRQREADAALAPHMPAALYQRLAHGVAEQRAVCEALEESFVEGRPALGGAEGEERETAEWIKRYKEARVVYWRRKEQKDRWDEGRVGGWR</sequence>
<keyword evidence="10" id="KW-1185">Reference proteome</keyword>
<dbReference type="InterPro" id="IPR009851">
    <property type="entry name" value="Mod_r"/>
</dbReference>
<feature type="region of interest" description="Disordered" evidence="7">
    <location>
        <begin position="1"/>
        <end position="65"/>
    </location>
</feature>
<dbReference type="Proteomes" id="UP000033483">
    <property type="component" value="Unassembled WGS sequence"/>
</dbReference>
<evidence type="ECO:0000256" key="7">
    <source>
        <dbReference type="SAM" id="MobiDB-lite"/>
    </source>
</evidence>
<evidence type="ECO:0000256" key="1">
    <source>
        <dbReference type="ARBA" id="ARBA00004177"/>
    </source>
</evidence>
<gene>
    <name evidence="9" type="ORF">TD95_001909</name>
</gene>
<feature type="compositionally biased region" description="Pro residues" evidence="7">
    <location>
        <begin position="1"/>
        <end position="12"/>
    </location>
</feature>
<feature type="domain" description="VPS37 C-terminal" evidence="8">
    <location>
        <begin position="152"/>
        <end position="246"/>
    </location>
</feature>
<dbReference type="OrthoDB" id="10260857at2759"/>
<dbReference type="Pfam" id="PF07200">
    <property type="entry name" value="Mod_r"/>
    <property type="match status" value="1"/>
</dbReference>
<comment type="subcellular location">
    <subcellularLocation>
        <location evidence="1">Endosome</location>
    </subcellularLocation>
</comment>
<evidence type="ECO:0000313" key="9">
    <source>
        <dbReference type="EMBL" id="KKA30204.1"/>
    </source>
</evidence>
<evidence type="ECO:0000313" key="10">
    <source>
        <dbReference type="Proteomes" id="UP000033483"/>
    </source>
</evidence>
<accession>A0A0F4ZHX5</accession>
<evidence type="ECO:0000256" key="2">
    <source>
        <dbReference type="ARBA" id="ARBA00007617"/>
    </source>
</evidence>
<feature type="compositionally biased region" description="Polar residues" evidence="7">
    <location>
        <begin position="24"/>
        <end position="37"/>
    </location>
</feature>
<evidence type="ECO:0000259" key="8">
    <source>
        <dbReference type="PROSITE" id="PS51314"/>
    </source>
</evidence>
<proteinExistence type="inferred from homology"/>
<dbReference type="GO" id="GO:0043162">
    <property type="term" value="P:ubiquitin-dependent protein catabolic process via the multivesicular body sorting pathway"/>
    <property type="evidence" value="ECO:0007669"/>
    <property type="project" value="TreeGrafter"/>
</dbReference>
<protein>
    <recommendedName>
        <fullName evidence="8">VPS37 C-terminal domain-containing protein</fullName>
    </recommendedName>
</protein>
<keyword evidence="3 6" id="KW-0813">Transport</keyword>
<organism evidence="9 10">
    <name type="scientific">Thielaviopsis punctulata</name>
    <dbReference type="NCBI Taxonomy" id="72032"/>
    <lineage>
        <taxon>Eukaryota</taxon>
        <taxon>Fungi</taxon>
        <taxon>Dikarya</taxon>
        <taxon>Ascomycota</taxon>
        <taxon>Pezizomycotina</taxon>
        <taxon>Sordariomycetes</taxon>
        <taxon>Hypocreomycetidae</taxon>
        <taxon>Microascales</taxon>
        <taxon>Ceratocystidaceae</taxon>
        <taxon>Thielaviopsis</taxon>
    </lineage>
</organism>
<dbReference type="GO" id="GO:0000813">
    <property type="term" value="C:ESCRT I complex"/>
    <property type="evidence" value="ECO:0007669"/>
    <property type="project" value="TreeGrafter"/>
</dbReference>
<dbReference type="EMBL" id="LAEV01000467">
    <property type="protein sequence ID" value="KKA30204.1"/>
    <property type="molecule type" value="Genomic_DNA"/>
</dbReference>
<dbReference type="PANTHER" id="PTHR13678:SF2">
    <property type="entry name" value="VACUOLAR PROTEIN SORTING-ASSOCIATED PROTEIN 37A"/>
    <property type="match status" value="1"/>
</dbReference>
<evidence type="ECO:0000256" key="6">
    <source>
        <dbReference type="PROSITE-ProRule" id="PRU00646"/>
    </source>
</evidence>
<dbReference type="AlphaFoldDB" id="A0A0F4ZHX5"/>
<dbReference type="PROSITE" id="PS51314">
    <property type="entry name" value="VPS37_C"/>
    <property type="match status" value="1"/>
</dbReference>